<dbReference type="PROSITE" id="PS00395">
    <property type="entry name" value="ALANINE_RACEMASE"/>
    <property type="match status" value="1"/>
</dbReference>
<organism evidence="6 7">
    <name type="scientific">Arcanobacterium hippocoleae</name>
    <dbReference type="NCBI Taxonomy" id="149017"/>
    <lineage>
        <taxon>Bacteria</taxon>
        <taxon>Bacillati</taxon>
        <taxon>Actinomycetota</taxon>
        <taxon>Actinomycetes</taxon>
        <taxon>Actinomycetales</taxon>
        <taxon>Actinomycetaceae</taxon>
        <taxon>Arcanobacterium</taxon>
    </lineage>
</organism>
<keyword evidence="3 4" id="KW-0413">Isomerase</keyword>
<dbReference type="Gene3D" id="2.40.37.10">
    <property type="entry name" value="Lyase, Ornithine Decarboxylase, Chain A, domain 1"/>
    <property type="match status" value="1"/>
</dbReference>
<dbReference type="EMBL" id="JAVDUJ010000001">
    <property type="protein sequence ID" value="MDR6940088.1"/>
    <property type="molecule type" value="Genomic_DNA"/>
</dbReference>
<name>A0ABU1T400_9ACTO</name>
<evidence type="ECO:0000313" key="7">
    <source>
        <dbReference type="Proteomes" id="UP001266099"/>
    </source>
</evidence>
<dbReference type="InterPro" id="IPR000821">
    <property type="entry name" value="Ala_racemase"/>
</dbReference>
<evidence type="ECO:0000313" key="6">
    <source>
        <dbReference type="EMBL" id="MDR6940088.1"/>
    </source>
</evidence>
<comment type="function">
    <text evidence="4">Catalyzes the interconversion of L-alanine and D-alanine. May also act on other amino acids.</text>
</comment>
<comment type="caution">
    <text evidence="6">The sequence shown here is derived from an EMBL/GenBank/DDBJ whole genome shotgun (WGS) entry which is preliminary data.</text>
</comment>
<dbReference type="Gene3D" id="3.20.20.10">
    <property type="entry name" value="Alanine racemase"/>
    <property type="match status" value="1"/>
</dbReference>
<feature type="active site" description="Proton acceptor; specific for L-alanine" evidence="4">
    <location>
        <position position="276"/>
    </location>
</feature>
<dbReference type="GO" id="GO:0008784">
    <property type="term" value="F:alanine racemase activity"/>
    <property type="evidence" value="ECO:0007669"/>
    <property type="project" value="UniProtKB-EC"/>
</dbReference>
<dbReference type="SUPFAM" id="SSF50621">
    <property type="entry name" value="Alanine racemase C-terminal domain-like"/>
    <property type="match status" value="1"/>
</dbReference>
<comment type="similarity">
    <text evidence="4">Belongs to the alanine racemase family.</text>
</comment>
<feature type="binding site" evidence="4">
    <location>
        <position position="324"/>
    </location>
    <ligand>
        <name>substrate</name>
    </ligand>
</feature>
<dbReference type="InterPro" id="IPR009006">
    <property type="entry name" value="Ala_racemase/Decarboxylase_C"/>
</dbReference>
<evidence type="ECO:0000256" key="1">
    <source>
        <dbReference type="ARBA" id="ARBA00001933"/>
    </source>
</evidence>
<feature type="binding site" evidence="4">
    <location>
        <position position="142"/>
    </location>
    <ligand>
        <name>substrate</name>
    </ligand>
</feature>
<feature type="modified residue" description="N6-(pyridoxal phosphate)lysine" evidence="4">
    <location>
        <position position="43"/>
    </location>
</feature>
<evidence type="ECO:0000256" key="2">
    <source>
        <dbReference type="ARBA" id="ARBA00022898"/>
    </source>
</evidence>
<dbReference type="HAMAP" id="MF_01201">
    <property type="entry name" value="Ala_racemase"/>
    <property type="match status" value="1"/>
</dbReference>
<evidence type="ECO:0000256" key="4">
    <source>
        <dbReference type="HAMAP-Rule" id="MF_01201"/>
    </source>
</evidence>
<dbReference type="PANTHER" id="PTHR30511:SF0">
    <property type="entry name" value="ALANINE RACEMASE, CATABOLIC-RELATED"/>
    <property type="match status" value="1"/>
</dbReference>
<dbReference type="RefSeq" id="WP_309957296.1">
    <property type="nucleotide sequence ID" value="NZ_JAVDUJ010000001.1"/>
</dbReference>
<dbReference type="Pfam" id="PF01168">
    <property type="entry name" value="Ala_racemase_N"/>
    <property type="match status" value="1"/>
</dbReference>
<dbReference type="InterPro" id="IPR001608">
    <property type="entry name" value="Ala_racemase_N"/>
</dbReference>
<keyword evidence="2 4" id="KW-0663">Pyridoxal phosphate</keyword>
<dbReference type="SMART" id="SM01005">
    <property type="entry name" value="Ala_racemase_C"/>
    <property type="match status" value="1"/>
</dbReference>
<sequence length="381" mass="40966">MASNRIADPHFPSRALISRNAFIHNLQRARDLAGNAEVMAVIKADAYGHGAKQIGTWALDHGVDWLAVAQLGEAIELRKALAQRGRMLALIAEPGAPFWEALQLEIDLSLSAAWALDEIALAATDTGCTARVHIEVDTGMARGGFSIAQLRELMPVIAASEKNGLIEVVGLWSHFARADELDSPVTRQQVGLFETARQIVSDAGIEVQYLHIAASSGLLWHPDTRYSMVRPGAILYGISPEPANASAEELGFRPVMRLEADLVSVRDVPAGTGVSYGHTAITTTPTRLATVPLGYADGFPRHASNRAHVMRNGSKCEIVGRICMDQFVIAAPDAVPGDTVTIFGATGDGYPTADELAKCCDTIGYEIVSRLGTRVPRYYVE</sequence>
<dbReference type="SUPFAM" id="SSF51419">
    <property type="entry name" value="PLP-binding barrel"/>
    <property type="match status" value="1"/>
</dbReference>
<gene>
    <name evidence="6" type="ORF">J2S36_001631</name>
</gene>
<comment type="pathway">
    <text evidence="4">Amino-acid biosynthesis; D-alanine biosynthesis; D-alanine from L-alanine: step 1/1.</text>
</comment>
<evidence type="ECO:0000256" key="3">
    <source>
        <dbReference type="ARBA" id="ARBA00023235"/>
    </source>
</evidence>
<comment type="catalytic activity">
    <reaction evidence="4">
        <text>L-alanine = D-alanine</text>
        <dbReference type="Rhea" id="RHEA:20249"/>
        <dbReference type="ChEBI" id="CHEBI:57416"/>
        <dbReference type="ChEBI" id="CHEBI:57972"/>
        <dbReference type="EC" id="5.1.1.1"/>
    </reaction>
</comment>
<feature type="domain" description="Alanine racemase C-terminal" evidence="5">
    <location>
        <begin position="255"/>
        <end position="380"/>
    </location>
</feature>
<protein>
    <recommendedName>
        <fullName evidence="4">Alanine racemase</fullName>
        <ecNumber evidence="4">5.1.1.1</ecNumber>
    </recommendedName>
</protein>
<dbReference type="EC" id="5.1.1.1" evidence="4"/>
<feature type="active site" description="Proton acceptor; specific for D-alanine" evidence="4">
    <location>
        <position position="43"/>
    </location>
</feature>
<keyword evidence="7" id="KW-1185">Reference proteome</keyword>
<dbReference type="PANTHER" id="PTHR30511">
    <property type="entry name" value="ALANINE RACEMASE"/>
    <property type="match status" value="1"/>
</dbReference>
<accession>A0ABU1T400</accession>
<dbReference type="InterPro" id="IPR011079">
    <property type="entry name" value="Ala_racemase_C"/>
</dbReference>
<proteinExistence type="inferred from homology"/>
<comment type="cofactor">
    <cofactor evidence="1 4">
        <name>pyridoxal 5'-phosphate</name>
        <dbReference type="ChEBI" id="CHEBI:597326"/>
    </cofactor>
</comment>
<evidence type="ECO:0000259" key="5">
    <source>
        <dbReference type="SMART" id="SM01005"/>
    </source>
</evidence>
<reference evidence="6 7" key="1">
    <citation type="submission" date="2023-07" db="EMBL/GenBank/DDBJ databases">
        <title>Sequencing the genomes of 1000 actinobacteria strains.</title>
        <authorList>
            <person name="Klenk H.-P."/>
        </authorList>
    </citation>
    <scope>NUCLEOTIDE SEQUENCE [LARGE SCALE GENOMIC DNA]</scope>
    <source>
        <strain evidence="6 7">DSM 15539</strain>
    </source>
</reference>
<dbReference type="NCBIfam" id="TIGR00492">
    <property type="entry name" value="alr"/>
    <property type="match status" value="1"/>
</dbReference>
<dbReference type="InterPro" id="IPR020622">
    <property type="entry name" value="Ala_racemase_pyridoxalP-BS"/>
</dbReference>
<dbReference type="Pfam" id="PF00842">
    <property type="entry name" value="Ala_racemase_C"/>
    <property type="match status" value="1"/>
</dbReference>
<dbReference type="InterPro" id="IPR029066">
    <property type="entry name" value="PLP-binding_barrel"/>
</dbReference>
<dbReference type="PRINTS" id="PR00992">
    <property type="entry name" value="ALARACEMASE"/>
</dbReference>
<dbReference type="CDD" id="cd00430">
    <property type="entry name" value="PLPDE_III_AR"/>
    <property type="match status" value="1"/>
</dbReference>
<dbReference type="Proteomes" id="UP001266099">
    <property type="component" value="Unassembled WGS sequence"/>
</dbReference>